<protein>
    <recommendedName>
        <fullName evidence="3">Phage tail protein</fullName>
    </recommendedName>
</protein>
<dbReference type="Pfam" id="PF05489">
    <property type="entry name" value="Phage_tail_X"/>
    <property type="match status" value="1"/>
</dbReference>
<dbReference type="PATRIC" id="fig|1526658.3.peg.3844"/>
<dbReference type="EMBL" id="LGSZ01000040">
    <property type="protein sequence ID" value="KPH80514.1"/>
    <property type="molecule type" value="Genomic_DNA"/>
</dbReference>
<comment type="caution">
    <text evidence="1">The sequence shown here is derived from an EMBL/GenBank/DDBJ whole genome shotgun (WGS) entry which is preliminary data.</text>
</comment>
<evidence type="ECO:0000313" key="2">
    <source>
        <dbReference type="Proteomes" id="UP000037822"/>
    </source>
</evidence>
<dbReference type="AlphaFoldDB" id="A0A0N1F3Q5"/>
<dbReference type="InterPro" id="IPR008861">
    <property type="entry name" value="GpX-like"/>
</dbReference>
<evidence type="ECO:0000313" key="1">
    <source>
        <dbReference type="EMBL" id="KPH80514.1"/>
    </source>
</evidence>
<name>A0A0N1F3Q5_9HYPH</name>
<organism evidence="1 2">
    <name type="scientific">Bosea vaviloviae</name>
    <dbReference type="NCBI Taxonomy" id="1526658"/>
    <lineage>
        <taxon>Bacteria</taxon>
        <taxon>Pseudomonadati</taxon>
        <taxon>Pseudomonadota</taxon>
        <taxon>Alphaproteobacteria</taxon>
        <taxon>Hyphomicrobiales</taxon>
        <taxon>Boseaceae</taxon>
        <taxon>Bosea</taxon>
    </lineage>
</organism>
<dbReference type="RefSeq" id="WP_054209304.1">
    <property type="nucleotide sequence ID" value="NZ_LGSZ01000040.1"/>
</dbReference>
<gene>
    <name evidence="1" type="ORF">AE618_12055</name>
</gene>
<reference evidence="1 2" key="1">
    <citation type="submission" date="2015-07" db="EMBL/GenBank/DDBJ databases">
        <title>Whole genome sequencing of Bosea vaviloviae isolated from cave pool.</title>
        <authorList>
            <person name="Tan N.E.H."/>
            <person name="Lee Y.P."/>
            <person name="Gan H.M."/>
            <person name="Barton H."/>
            <person name="Savka M.A."/>
        </authorList>
    </citation>
    <scope>NUCLEOTIDE SEQUENCE [LARGE SCALE GENOMIC DNA]</scope>
    <source>
        <strain evidence="1 2">SD260</strain>
    </source>
</reference>
<accession>A0A0N1F3Q5</accession>
<sequence length="72" mass="7921">MAAVQVVQDEMTLDLLVWRAFGRQDGSLVEQTLVLNPGLAALGTILPIGTTVILPEPQARQPIRRNSVRLWS</sequence>
<proteinExistence type="predicted"/>
<evidence type="ECO:0008006" key="3">
    <source>
        <dbReference type="Google" id="ProtNLM"/>
    </source>
</evidence>
<keyword evidence="2" id="KW-1185">Reference proteome</keyword>
<dbReference type="Proteomes" id="UP000037822">
    <property type="component" value="Unassembled WGS sequence"/>
</dbReference>
<dbReference type="OrthoDB" id="8241931at2"/>